<evidence type="ECO:0000256" key="6">
    <source>
        <dbReference type="ARBA" id="ARBA00022837"/>
    </source>
</evidence>
<organism evidence="15 16">
    <name type="scientific">Pseudo-nitzschia multistriata</name>
    <dbReference type="NCBI Taxonomy" id="183589"/>
    <lineage>
        <taxon>Eukaryota</taxon>
        <taxon>Sar</taxon>
        <taxon>Stramenopiles</taxon>
        <taxon>Ochrophyta</taxon>
        <taxon>Bacillariophyta</taxon>
        <taxon>Bacillariophyceae</taxon>
        <taxon>Bacillariophycidae</taxon>
        <taxon>Bacillariales</taxon>
        <taxon>Bacillariaceae</taxon>
        <taxon>Pseudo-nitzschia</taxon>
    </lineage>
</organism>
<evidence type="ECO:0000256" key="3">
    <source>
        <dbReference type="ARBA" id="ARBA00022692"/>
    </source>
</evidence>
<dbReference type="InterPro" id="IPR056858">
    <property type="entry name" value="VSR_TRX"/>
</dbReference>
<evidence type="ECO:0000256" key="7">
    <source>
        <dbReference type="ARBA" id="ARBA00022989"/>
    </source>
</evidence>
<dbReference type="AlphaFoldDB" id="A0A448Z229"/>
<feature type="transmembrane region" description="Helical" evidence="11">
    <location>
        <begin position="453"/>
        <end position="475"/>
    </location>
</feature>
<feature type="signal peptide" evidence="12">
    <location>
        <begin position="1"/>
        <end position="24"/>
    </location>
</feature>
<evidence type="ECO:0000256" key="8">
    <source>
        <dbReference type="ARBA" id="ARBA00023136"/>
    </source>
</evidence>
<evidence type="ECO:0000313" key="15">
    <source>
        <dbReference type="EMBL" id="VEU36054.1"/>
    </source>
</evidence>
<feature type="domain" description="PA" evidence="13">
    <location>
        <begin position="69"/>
        <end position="183"/>
    </location>
</feature>
<keyword evidence="8 11" id="KW-0472">Membrane</keyword>
<evidence type="ECO:0000256" key="9">
    <source>
        <dbReference type="ARBA" id="ARBA00023180"/>
    </source>
</evidence>
<keyword evidence="9" id="KW-0325">Glycoprotein</keyword>
<dbReference type="SUPFAM" id="SSF52025">
    <property type="entry name" value="PA domain"/>
    <property type="match status" value="1"/>
</dbReference>
<evidence type="ECO:0000259" key="13">
    <source>
        <dbReference type="Pfam" id="PF02225"/>
    </source>
</evidence>
<dbReference type="InterPro" id="IPR046450">
    <property type="entry name" value="PA_dom_sf"/>
</dbReference>
<protein>
    <submittedName>
        <fullName evidence="15">Uncharacterized protein</fullName>
    </submittedName>
</protein>
<dbReference type="OrthoDB" id="10045365at2759"/>
<keyword evidence="5" id="KW-0677">Repeat</keyword>
<evidence type="ECO:0000256" key="12">
    <source>
        <dbReference type="SAM" id="SignalP"/>
    </source>
</evidence>
<keyword evidence="7 11" id="KW-1133">Transmembrane helix</keyword>
<feature type="domain" description="Vacuolar sorting receptor thioredoxin-like" evidence="14">
    <location>
        <begin position="211"/>
        <end position="413"/>
    </location>
</feature>
<dbReference type="InterPro" id="IPR003137">
    <property type="entry name" value="PA_domain"/>
</dbReference>
<dbReference type="GO" id="GO:0012505">
    <property type="term" value="C:endomembrane system"/>
    <property type="evidence" value="ECO:0007669"/>
    <property type="project" value="UniProtKB-SubCell"/>
</dbReference>
<keyword evidence="16" id="KW-1185">Reference proteome</keyword>
<evidence type="ECO:0000259" key="14">
    <source>
        <dbReference type="Pfam" id="PF25011"/>
    </source>
</evidence>
<keyword evidence="3 11" id="KW-0812">Transmembrane</keyword>
<reference evidence="15 16" key="1">
    <citation type="submission" date="2019-01" db="EMBL/GenBank/DDBJ databases">
        <authorList>
            <person name="Ferrante I. M."/>
        </authorList>
    </citation>
    <scope>NUCLEOTIDE SEQUENCE [LARGE SCALE GENOMIC DNA]</scope>
    <source>
        <strain evidence="15 16">B856</strain>
    </source>
</reference>
<evidence type="ECO:0000256" key="1">
    <source>
        <dbReference type="ARBA" id="ARBA00004479"/>
    </source>
</evidence>
<name>A0A448Z229_9STRA</name>
<keyword evidence="6" id="KW-0106">Calcium</keyword>
<dbReference type="GO" id="GO:0016020">
    <property type="term" value="C:membrane"/>
    <property type="evidence" value="ECO:0007669"/>
    <property type="project" value="UniProtKB-SubCell"/>
</dbReference>
<evidence type="ECO:0000256" key="11">
    <source>
        <dbReference type="SAM" id="Phobius"/>
    </source>
</evidence>
<evidence type="ECO:0000313" key="16">
    <source>
        <dbReference type="Proteomes" id="UP000291116"/>
    </source>
</evidence>
<proteinExistence type="predicted"/>
<dbReference type="PANTHER" id="PTHR22702">
    <property type="entry name" value="PROTEASE-ASSOCIATED DOMAIN-CONTAINING PROTEIN"/>
    <property type="match status" value="1"/>
</dbReference>
<evidence type="ECO:0000256" key="4">
    <source>
        <dbReference type="ARBA" id="ARBA00022729"/>
    </source>
</evidence>
<dbReference type="Proteomes" id="UP000291116">
    <property type="component" value="Unassembled WGS sequence"/>
</dbReference>
<accession>A0A448Z229</accession>
<dbReference type="PANTHER" id="PTHR22702:SF1">
    <property type="entry name" value="PROTEASE-ASSOCIATED DOMAIN-CONTAINING PROTEIN 1"/>
    <property type="match status" value="1"/>
</dbReference>
<evidence type="ECO:0000256" key="5">
    <source>
        <dbReference type="ARBA" id="ARBA00022737"/>
    </source>
</evidence>
<feature type="chain" id="PRO_5019058364" evidence="12">
    <location>
        <begin position="25"/>
        <end position="522"/>
    </location>
</feature>
<comment type="subcellular location">
    <subcellularLocation>
        <location evidence="10">Endomembrane system</location>
        <topology evidence="10">Single-pass membrane protein</topology>
    </subcellularLocation>
    <subcellularLocation>
        <location evidence="1">Membrane</location>
        <topology evidence="1">Single-pass type I membrane protein</topology>
    </subcellularLocation>
</comment>
<gene>
    <name evidence="15" type="ORF">PSNMU_V1.4_AUG-EV-PASAV3_0028010</name>
</gene>
<keyword evidence="4 12" id="KW-0732">Signal</keyword>
<evidence type="ECO:0000256" key="10">
    <source>
        <dbReference type="ARBA" id="ARBA00037847"/>
    </source>
</evidence>
<keyword evidence="2" id="KW-0245">EGF-like domain</keyword>
<dbReference type="EMBL" id="CAACVS010000076">
    <property type="protein sequence ID" value="VEU36054.1"/>
    <property type="molecule type" value="Genomic_DNA"/>
</dbReference>
<dbReference type="Gene3D" id="3.50.30.30">
    <property type="match status" value="1"/>
</dbReference>
<dbReference type="Pfam" id="PF02225">
    <property type="entry name" value="PA"/>
    <property type="match status" value="1"/>
</dbReference>
<dbReference type="Pfam" id="PF25011">
    <property type="entry name" value="VSR_TRX"/>
    <property type="match status" value="1"/>
</dbReference>
<evidence type="ECO:0000256" key="2">
    <source>
        <dbReference type="ARBA" id="ARBA00022536"/>
    </source>
</evidence>
<sequence>MTNGSLFSALKVVVLAAIAMEAEADESRTIQTSKLQVQFPLSLKKNGGYDHREAMFGMPPYGGSIEQNVYYADADLCDSNTDYSRGGFPTRESGEDGIMKQWKAPFILMVDRGDCTFVMKARNAQKLGAAAMLIADSTCLCSAQDKCVSEGDTYCESKEPIMADDGSGSDVTIPSFLMYKQDADPLKEVMKKNEAVRMTMSWALPRPDSRVEFSMWTTPTDEVSLPFQKEFRHVARALGDDAQFTPHMYIYDGIYAGCVSPTGENQCYTMCTNNGRYCATDPDDNLDEGISGADVVVESLRRKCIWNTYGGDGVGMPWWDYVNEFLYRCNSPDYFSSIECVKDCMDRSSVDFDRIQACMDDSGGLENDDQNELLDDELLARESSGVVIIPSFFVNNAPLRGAPKTAEIFEAICAGYALGYEPQACKKCKSCDDISRCVSVGHCPGDVDSFDTVSFGTFIGTLVVTVICFGILGVIQWQRSQRQMRSQVRGIMAEYMPIDGKNNVETVGIPMDDEDDLNVEIS</sequence>